<evidence type="ECO:0000313" key="3">
    <source>
        <dbReference type="Proteomes" id="UP000324748"/>
    </source>
</evidence>
<proteinExistence type="predicted"/>
<comment type="caution">
    <text evidence="2">The sequence shown here is derived from an EMBL/GenBank/DDBJ whole genome shotgun (WGS) entry which is preliminary data.</text>
</comment>
<keyword evidence="3" id="KW-1185">Reference proteome</keyword>
<reference evidence="2 3" key="1">
    <citation type="submission" date="2019-05" db="EMBL/GenBank/DDBJ databases">
        <title>Emergence of the Ug99 lineage of the wheat stem rust pathogen through somatic hybridization.</title>
        <authorList>
            <person name="Li F."/>
            <person name="Upadhyaya N.M."/>
            <person name="Sperschneider J."/>
            <person name="Matny O."/>
            <person name="Nguyen-Phuc H."/>
            <person name="Mago R."/>
            <person name="Raley C."/>
            <person name="Miller M.E."/>
            <person name="Silverstein K.A.T."/>
            <person name="Henningsen E."/>
            <person name="Hirsch C.D."/>
            <person name="Visser B."/>
            <person name="Pretorius Z.A."/>
            <person name="Steffenson B.J."/>
            <person name="Schwessinger B."/>
            <person name="Dodds P.N."/>
            <person name="Figueroa M."/>
        </authorList>
    </citation>
    <scope>NUCLEOTIDE SEQUENCE [LARGE SCALE GENOMIC DNA]</scope>
    <source>
        <strain evidence="2">21-0</strain>
    </source>
</reference>
<protein>
    <submittedName>
        <fullName evidence="2">Uncharacterized protein</fullName>
    </submittedName>
</protein>
<gene>
    <name evidence="2" type="ORF">PGT21_031304</name>
</gene>
<organism evidence="2 3">
    <name type="scientific">Puccinia graminis f. sp. tritici</name>
    <dbReference type="NCBI Taxonomy" id="56615"/>
    <lineage>
        <taxon>Eukaryota</taxon>
        <taxon>Fungi</taxon>
        <taxon>Dikarya</taxon>
        <taxon>Basidiomycota</taxon>
        <taxon>Pucciniomycotina</taxon>
        <taxon>Pucciniomycetes</taxon>
        <taxon>Pucciniales</taxon>
        <taxon>Pucciniaceae</taxon>
        <taxon>Puccinia</taxon>
    </lineage>
</organism>
<dbReference type="Proteomes" id="UP000324748">
    <property type="component" value="Unassembled WGS sequence"/>
</dbReference>
<dbReference type="AlphaFoldDB" id="A0A5B0QJN9"/>
<feature type="region of interest" description="Disordered" evidence="1">
    <location>
        <begin position="25"/>
        <end position="59"/>
    </location>
</feature>
<name>A0A5B0QJN9_PUCGR</name>
<feature type="compositionally biased region" description="Low complexity" evidence="1">
    <location>
        <begin position="27"/>
        <end position="36"/>
    </location>
</feature>
<dbReference type="EMBL" id="VSWC01000015">
    <property type="protein sequence ID" value="KAA1113427.1"/>
    <property type="molecule type" value="Genomic_DNA"/>
</dbReference>
<evidence type="ECO:0000256" key="1">
    <source>
        <dbReference type="SAM" id="MobiDB-lite"/>
    </source>
</evidence>
<evidence type="ECO:0000313" key="2">
    <source>
        <dbReference type="EMBL" id="KAA1113427.1"/>
    </source>
</evidence>
<accession>A0A5B0QJN9</accession>
<sequence>MLASNGNFLTTTSLNNQSDIEEISLDSTANTTNSSAESGHESQGVASSGCDGKSDTQVKKHKLTSKVWEHFERVIKGNISLLQNQSLSIAFVWNQPPSKAF</sequence>